<reference evidence="1" key="1">
    <citation type="submission" date="2009-10" db="EMBL/GenBank/DDBJ databases">
        <title>Diversity of trophic interactions inside an arsenic-rich microbial ecosystem.</title>
        <authorList>
            <person name="Bertin P.N."/>
            <person name="Heinrich-Salmeron A."/>
            <person name="Pelletier E."/>
            <person name="Goulhen-Chollet F."/>
            <person name="Arsene-Ploetze F."/>
            <person name="Gallien S."/>
            <person name="Calteau A."/>
            <person name="Vallenet D."/>
            <person name="Casiot C."/>
            <person name="Chane-Woon-Ming B."/>
            <person name="Giloteaux L."/>
            <person name="Barakat M."/>
            <person name="Bonnefoy V."/>
            <person name="Bruneel O."/>
            <person name="Chandler M."/>
            <person name="Cleiss J."/>
            <person name="Duran R."/>
            <person name="Elbaz-Poulichet F."/>
            <person name="Fonknechten N."/>
            <person name="Lauga B."/>
            <person name="Mornico D."/>
            <person name="Ortet P."/>
            <person name="Schaeffer C."/>
            <person name="Siguier P."/>
            <person name="Alexander Thil Smith A."/>
            <person name="Van Dorsselaer A."/>
            <person name="Weissenbach J."/>
            <person name="Medigue C."/>
            <person name="Le Paslier D."/>
        </authorList>
    </citation>
    <scope>NUCLEOTIDE SEQUENCE</scope>
</reference>
<name>E6QSN9_9ZZZZ</name>
<protein>
    <submittedName>
        <fullName evidence="1">Uncharacterized protein</fullName>
    </submittedName>
</protein>
<organism evidence="1">
    <name type="scientific">mine drainage metagenome</name>
    <dbReference type="NCBI Taxonomy" id="410659"/>
    <lineage>
        <taxon>unclassified sequences</taxon>
        <taxon>metagenomes</taxon>
        <taxon>ecological metagenomes</taxon>
    </lineage>
</organism>
<dbReference type="AlphaFoldDB" id="E6QSN9"/>
<evidence type="ECO:0000313" key="1">
    <source>
        <dbReference type="EMBL" id="CBI10261.1"/>
    </source>
</evidence>
<gene>
    <name evidence="1" type="ORF">CARN7_1029</name>
</gene>
<proteinExistence type="predicted"/>
<comment type="caution">
    <text evidence="1">The sequence shown here is derived from an EMBL/GenBank/DDBJ whole genome shotgun (WGS) entry which is preliminary data.</text>
</comment>
<dbReference type="EMBL" id="CABR01000077">
    <property type="protein sequence ID" value="CBI10261.1"/>
    <property type="molecule type" value="Genomic_DNA"/>
</dbReference>
<accession>E6QSN9</accession>
<sequence>MTHAHCIWYKLFLFEYFGARHGPRLSNHRQITNGWEQCFPRQQQN</sequence>